<gene>
    <name evidence="2" type="ORF">PAC_10863</name>
</gene>
<protein>
    <recommendedName>
        <fullName evidence="1">2EXR domain-containing protein</fullName>
    </recommendedName>
</protein>
<accession>A0A1L7X7J2</accession>
<sequence length="254" mass="29530">MAERMPTSTACVRARPATHEPKFTKFPELPTELRLKIWAYASDVTRTLELEYCMVDRKFFTFQHIPSVLHTNRESRGVGLQHYHLSFGTDKCPPGTYFNPGKDIVYFGTRQYPDDIRFMMLYFFKTAADLEPRDQIQHITMAEDMWKVNNGHSPLYHPFPGVLRTWRLFGTFLTAFPHLKRLIFVGSPDGNVRSGEQVEDAWEDYNGVSLIPSDDEEKVMKNSNLCVLVYPHFVKDILPKTYPKLVFMKYGFAD</sequence>
<dbReference type="STRING" id="576137.A0A1L7X7J2"/>
<name>A0A1L7X7J2_9HELO</name>
<dbReference type="EMBL" id="FJOG01000017">
    <property type="protein sequence ID" value="CZR60967.1"/>
    <property type="molecule type" value="Genomic_DNA"/>
</dbReference>
<organism evidence="2 3">
    <name type="scientific">Phialocephala subalpina</name>
    <dbReference type="NCBI Taxonomy" id="576137"/>
    <lineage>
        <taxon>Eukaryota</taxon>
        <taxon>Fungi</taxon>
        <taxon>Dikarya</taxon>
        <taxon>Ascomycota</taxon>
        <taxon>Pezizomycotina</taxon>
        <taxon>Leotiomycetes</taxon>
        <taxon>Helotiales</taxon>
        <taxon>Mollisiaceae</taxon>
        <taxon>Phialocephala</taxon>
        <taxon>Phialocephala fortinii species complex</taxon>
    </lineage>
</organism>
<reference evidence="2 3" key="1">
    <citation type="submission" date="2016-03" db="EMBL/GenBank/DDBJ databases">
        <authorList>
            <person name="Ploux O."/>
        </authorList>
    </citation>
    <scope>NUCLEOTIDE SEQUENCE [LARGE SCALE GENOMIC DNA]</scope>
    <source>
        <strain evidence="2 3">UAMH 11012</strain>
    </source>
</reference>
<dbReference type="OrthoDB" id="3473305at2759"/>
<evidence type="ECO:0000313" key="3">
    <source>
        <dbReference type="Proteomes" id="UP000184330"/>
    </source>
</evidence>
<feature type="domain" description="2EXR" evidence="1">
    <location>
        <begin position="23"/>
        <end position="105"/>
    </location>
</feature>
<evidence type="ECO:0000259" key="1">
    <source>
        <dbReference type="Pfam" id="PF20150"/>
    </source>
</evidence>
<dbReference type="AlphaFoldDB" id="A0A1L7X7J2"/>
<dbReference type="PANTHER" id="PTHR35910:SF6">
    <property type="entry name" value="2EXR DOMAIN-CONTAINING PROTEIN"/>
    <property type="match status" value="1"/>
</dbReference>
<dbReference type="InterPro" id="IPR045518">
    <property type="entry name" value="2EXR"/>
</dbReference>
<evidence type="ECO:0000313" key="2">
    <source>
        <dbReference type="EMBL" id="CZR60967.1"/>
    </source>
</evidence>
<dbReference type="Pfam" id="PF20150">
    <property type="entry name" value="2EXR"/>
    <property type="match status" value="1"/>
</dbReference>
<dbReference type="PANTHER" id="PTHR35910">
    <property type="entry name" value="2EXR DOMAIN-CONTAINING PROTEIN"/>
    <property type="match status" value="1"/>
</dbReference>
<proteinExistence type="predicted"/>
<dbReference type="Proteomes" id="UP000184330">
    <property type="component" value="Unassembled WGS sequence"/>
</dbReference>
<keyword evidence="3" id="KW-1185">Reference proteome</keyword>